<feature type="region of interest" description="Disordered" evidence="1">
    <location>
        <begin position="480"/>
        <end position="501"/>
    </location>
</feature>
<evidence type="ECO:0000256" key="2">
    <source>
        <dbReference type="SAM" id="Phobius"/>
    </source>
</evidence>
<sequence>MSKKNDELKEIYDEYQKNADIDDKTPDVSKKQGLPKFKAAQKITAIILAGAVLVAAGVAIKNRKGTSNPTPVTTSDTTSPTDGDTTSDYEYVLVENFDINDNEQLKKVAQDIKNNSGTELSVDDVENMLEYYNGTISRDDFSSSATDVEIYEKIITYISESYNIMQVGVSNYENEKDNLTKATNDNEDYNSKRPYDNLVVSSAALLNSSTTSREYQINLSNVLENTLEDISQGDTSSFDSYADEYYEIFEAVQNDDTIPSNEATILNKEFKAIYPIYSDNLEKDKQDNINEQTQSFDDNKWLFDVLDENLNIDYEAVVDEADKDGDFGYDLTPTTEKYNGSDLSDANNHAGSTGEEDKTEKVQTGGQNVSGSGSHETVSEATTSRPVVSTTTVNVPDKETTTKKEQGGKPVGTTEKETETTTIIAEETSLPGNVNDDESEEVPVYTEDEWQQEQNKSNTTTKSVAIGAVALMALSAGSMSFVKKYSDSDKTKDNSKKKRKK</sequence>
<dbReference type="AlphaFoldDB" id="A0A9D1LJC7"/>
<keyword evidence="2" id="KW-0472">Membrane</keyword>
<feature type="compositionally biased region" description="Polar residues" evidence="1">
    <location>
        <begin position="332"/>
        <end position="351"/>
    </location>
</feature>
<reference evidence="3" key="2">
    <citation type="journal article" date="2021" name="PeerJ">
        <title>Extensive microbial diversity within the chicken gut microbiome revealed by metagenomics and culture.</title>
        <authorList>
            <person name="Gilroy R."/>
            <person name="Ravi A."/>
            <person name="Getino M."/>
            <person name="Pursley I."/>
            <person name="Horton D.L."/>
            <person name="Alikhan N.F."/>
            <person name="Baker D."/>
            <person name="Gharbi K."/>
            <person name="Hall N."/>
            <person name="Watson M."/>
            <person name="Adriaenssens E.M."/>
            <person name="Foster-Nyarko E."/>
            <person name="Jarju S."/>
            <person name="Secka A."/>
            <person name="Antonio M."/>
            <person name="Oren A."/>
            <person name="Chaudhuri R.R."/>
            <person name="La Ragione R."/>
            <person name="Hildebrand F."/>
            <person name="Pallen M.J."/>
        </authorList>
    </citation>
    <scope>NUCLEOTIDE SEQUENCE</scope>
    <source>
        <strain evidence="3">CHK193-30670</strain>
    </source>
</reference>
<feature type="compositionally biased region" description="Basic and acidic residues" evidence="1">
    <location>
        <begin position="396"/>
        <end position="407"/>
    </location>
</feature>
<keyword evidence="2" id="KW-0812">Transmembrane</keyword>
<feature type="compositionally biased region" description="Basic and acidic residues" evidence="1">
    <location>
        <begin position="484"/>
        <end position="494"/>
    </location>
</feature>
<feature type="transmembrane region" description="Helical" evidence="2">
    <location>
        <begin position="39"/>
        <end position="60"/>
    </location>
</feature>
<feature type="compositionally biased region" description="Polar residues" evidence="1">
    <location>
        <begin position="362"/>
        <end position="381"/>
    </location>
</feature>
<organism evidence="3 4">
    <name type="scientific">Candidatus Aphodocola excrementigallinarum</name>
    <dbReference type="NCBI Taxonomy" id="2840670"/>
    <lineage>
        <taxon>Bacteria</taxon>
        <taxon>Bacillati</taxon>
        <taxon>Bacillota</taxon>
        <taxon>Bacilli</taxon>
        <taxon>Candidatus Aphodocola</taxon>
    </lineage>
</organism>
<name>A0A9D1LJC7_9FIRM</name>
<protein>
    <submittedName>
        <fullName evidence="3">Uncharacterized protein</fullName>
    </submittedName>
</protein>
<feature type="compositionally biased region" description="Low complexity" evidence="1">
    <location>
        <begin position="382"/>
        <end position="395"/>
    </location>
</feature>
<feature type="region of interest" description="Disordered" evidence="1">
    <location>
        <begin position="64"/>
        <end position="85"/>
    </location>
</feature>
<feature type="region of interest" description="Disordered" evidence="1">
    <location>
        <begin position="323"/>
        <end position="460"/>
    </location>
</feature>
<comment type="caution">
    <text evidence="3">The sequence shown here is derived from an EMBL/GenBank/DDBJ whole genome shotgun (WGS) entry which is preliminary data.</text>
</comment>
<dbReference type="EMBL" id="DVMT01000059">
    <property type="protein sequence ID" value="HIU40797.1"/>
    <property type="molecule type" value="Genomic_DNA"/>
</dbReference>
<feature type="compositionally biased region" description="Acidic residues" evidence="1">
    <location>
        <begin position="435"/>
        <end position="451"/>
    </location>
</feature>
<gene>
    <name evidence="3" type="ORF">IAB68_05820</name>
</gene>
<evidence type="ECO:0000256" key="1">
    <source>
        <dbReference type="SAM" id="MobiDB-lite"/>
    </source>
</evidence>
<evidence type="ECO:0000313" key="4">
    <source>
        <dbReference type="Proteomes" id="UP000824074"/>
    </source>
</evidence>
<feature type="transmembrane region" description="Helical" evidence="2">
    <location>
        <begin position="464"/>
        <end position="482"/>
    </location>
</feature>
<proteinExistence type="predicted"/>
<accession>A0A9D1LJC7</accession>
<evidence type="ECO:0000313" key="3">
    <source>
        <dbReference type="EMBL" id="HIU40797.1"/>
    </source>
</evidence>
<dbReference type="Proteomes" id="UP000824074">
    <property type="component" value="Unassembled WGS sequence"/>
</dbReference>
<reference evidence="3" key="1">
    <citation type="submission" date="2020-10" db="EMBL/GenBank/DDBJ databases">
        <authorList>
            <person name="Gilroy R."/>
        </authorList>
    </citation>
    <scope>NUCLEOTIDE SEQUENCE</scope>
    <source>
        <strain evidence="3">CHK193-30670</strain>
    </source>
</reference>
<keyword evidence="2" id="KW-1133">Transmembrane helix</keyword>